<accession>A0A383E4D5</accession>
<dbReference type="EMBL" id="UINC01222753">
    <property type="protein sequence ID" value="SVE51666.1"/>
    <property type="molecule type" value="Genomic_DNA"/>
</dbReference>
<organism evidence="1">
    <name type="scientific">marine metagenome</name>
    <dbReference type="NCBI Taxonomy" id="408172"/>
    <lineage>
        <taxon>unclassified sequences</taxon>
        <taxon>metagenomes</taxon>
        <taxon>ecological metagenomes</taxon>
    </lineage>
</organism>
<evidence type="ECO:0008006" key="2">
    <source>
        <dbReference type="Google" id="ProtNLM"/>
    </source>
</evidence>
<reference evidence="1" key="1">
    <citation type="submission" date="2018-05" db="EMBL/GenBank/DDBJ databases">
        <authorList>
            <person name="Lanie J.A."/>
            <person name="Ng W.-L."/>
            <person name="Kazmierczak K.M."/>
            <person name="Andrzejewski T.M."/>
            <person name="Davidsen T.M."/>
            <person name="Wayne K.J."/>
            <person name="Tettelin H."/>
            <person name="Glass J.I."/>
            <person name="Rusch D."/>
            <person name="Podicherti R."/>
            <person name="Tsui H.-C.T."/>
            <person name="Winkler M.E."/>
        </authorList>
    </citation>
    <scope>NUCLEOTIDE SEQUENCE</scope>
</reference>
<dbReference type="InterPro" id="IPR013783">
    <property type="entry name" value="Ig-like_fold"/>
</dbReference>
<feature type="non-terminal residue" evidence="1">
    <location>
        <position position="232"/>
    </location>
</feature>
<feature type="non-terminal residue" evidence="1">
    <location>
        <position position="1"/>
    </location>
</feature>
<protein>
    <recommendedName>
        <fullName evidence="2">Fibronectin type-III domain-containing protein</fullName>
    </recommendedName>
</protein>
<dbReference type="AlphaFoldDB" id="A0A383E4D5"/>
<gene>
    <name evidence="1" type="ORF">METZ01_LOCUS504520</name>
</gene>
<sequence length="232" mass="23710">GSGSLLSVSFTGFDDEICLADAVLSDPAGSAYAVELGDCYGGIVLQCEDPSACNFMHDGDCEYSEENYDCDGNCTAGEDCLGECGGSAEVDECGVCDGPGETEECGCEGIPDGACDCDGNVDLGCGCGEAAPSGCDAECGSTAEVDECGECGGSGAEELCWDGSLECDASDCPDQSSVTYNVYRDGQLLISGLEDASHVDSNLEYSETHCYTVTYTSDGVESDHSDEACATT</sequence>
<name>A0A383E4D5_9ZZZZ</name>
<dbReference type="Gene3D" id="2.60.40.10">
    <property type="entry name" value="Immunoglobulins"/>
    <property type="match status" value="1"/>
</dbReference>
<evidence type="ECO:0000313" key="1">
    <source>
        <dbReference type="EMBL" id="SVE51666.1"/>
    </source>
</evidence>
<proteinExistence type="predicted"/>